<dbReference type="EMBL" id="CP021781">
    <property type="protein sequence ID" value="AXA34235.1"/>
    <property type="molecule type" value="Genomic_DNA"/>
</dbReference>
<dbReference type="RefSeq" id="WP_112870413.1">
    <property type="nucleotide sequence ID" value="NZ_CP021781.1"/>
</dbReference>
<reference evidence="3 5" key="2">
    <citation type="submission" date="2019-08" db="EMBL/GenBank/DDBJ databases">
        <title>Complete genome sequences of Francisella adeliensis (FSC1325 and FSC1326).</title>
        <authorList>
            <person name="Ohrman C."/>
            <person name="Uneklint I."/>
            <person name="Vallesi A."/>
            <person name="Karlsson L."/>
            <person name="Sjodin A."/>
        </authorList>
    </citation>
    <scope>NUCLEOTIDE SEQUENCE [LARGE SCALE GENOMIC DNA]</scope>
    <source>
        <strain evidence="3 5">FSC1325</strain>
    </source>
</reference>
<evidence type="ECO:0000313" key="2">
    <source>
        <dbReference type="EMBL" id="AXA34235.1"/>
    </source>
</evidence>
<dbReference type="AlphaFoldDB" id="A0A2Z4Y104"/>
<organism evidence="2 4">
    <name type="scientific">Francisella adeliensis</name>
    <dbReference type="NCBI Taxonomy" id="2007306"/>
    <lineage>
        <taxon>Bacteria</taxon>
        <taxon>Pseudomonadati</taxon>
        <taxon>Pseudomonadota</taxon>
        <taxon>Gammaproteobacteria</taxon>
        <taxon>Thiotrichales</taxon>
        <taxon>Francisellaceae</taxon>
        <taxon>Francisella</taxon>
    </lineage>
</organism>
<dbReference type="PROSITE" id="PS51257">
    <property type="entry name" value="PROKAR_LIPOPROTEIN"/>
    <property type="match status" value="1"/>
</dbReference>
<feature type="chain" id="PRO_5016395394" evidence="1">
    <location>
        <begin position="21"/>
        <end position="426"/>
    </location>
</feature>
<evidence type="ECO:0000313" key="3">
    <source>
        <dbReference type="EMBL" id="QIW12479.1"/>
    </source>
</evidence>
<keyword evidence="1" id="KW-0732">Signal</keyword>
<evidence type="ECO:0000313" key="4">
    <source>
        <dbReference type="Proteomes" id="UP000251120"/>
    </source>
</evidence>
<dbReference type="Proteomes" id="UP000251120">
    <property type="component" value="Chromosome"/>
</dbReference>
<sequence>MKTIFSCFLVCFFSVFSCFALDDLTTQSVLVTNYDGNPVALFKESDDSGLAYLQYDNASKSWTGNWVSLGGALNSGFVKSLSAVKNATGVLRGVIASDNSGNIAIYAYNSGLNTWQVMSHLSSIRGTNNIVFVKGLSFDKNSFGVVVVNEAVPNYTLNFYKASYNESAQNSLTIEDKTKQEFKLRGVEAKSDIQQIYPIYNKSKLEGVIVTSNTSVTASYVHYCDYSLSTRDRCERVARYNSPIEAAEIVYAGDNDIDGFIVKAGTGAHFLPYSRGELDGRHQELITLSAWDTVDDIHSVTSKDGETIGVVAVFMNGLVKYLPHSSGWKNHIWKILRNASAEDYIKQSLEFDDHDGKHYLFIGDATGRVEYLVNDDSFKATSWQLIADNEGVITKFVPFLTANGDLESVESLFLNPFSSAKIEIQS</sequence>
<dbReference type="EMBL" id="CP043424">
    <property type="protein sequence ID" value="QIW12479.1"/>
    <property type="molecule type" value="Genomic_DNA"/>
</dbReference>
<accession>A0A2Z4Y104</accession>
<dbReference type="KEGG" id="fad:CDH04_07385"/>
<dbReference type="Proteomes" id="UP000681131">
    <property type="component" value="Chromosome"/>
</dbReference>
<reference evidence="2 4" key="1">
    <citation type="submission" date="2017-06" db="EMBL/GenBank/DDBJ databases">
        <title>Complete genome of Francisella adeliensis.</title>
        <authorList>
            <person name="Vallesi A."/>
            <person name="Sjodin A."/>
        </authorList>
    </citation>
    <scope>NUCLEOTIDE SEQUENCE [LARGE SCALE GENOMIC DNA]</scope>
    <source>
        <strain evidence="2 4">FDC440</strain>
    </source>
</reference>
<evidence type="ECO:0000256" key="1">
    <source>
        <dbReference type="SAM" id="SignalP"/>
    </source>
</evidence>
<protein>
    <submittedName>
        <fullName evidence="2">Uncharacterized protein</fullName>
    </submittedName>
</protein>
<evidence type="ECO:0000313" key="5">
    <source>
        <dbReference type="Proteomes" id="UP000681131"/>
    </source>
</evidence>
<keyword evidence="5" id="KW-1185">Reference proteome</keyword>
<proteinExistence type="predicted"/>
<name>A0A2Z4Y104_9GAMM</name>
<dbReference type="SUPFAM" id="SSF89372">
    <property type="entry name" value="Fucose-specific lectin"/>
    <property type="match status" value="1"/>
</dbReference>
<gene>
    <name evidence="2" type="ORF">CDH04_07385</name>
    <name evidence="3" type="ORF">FZC43_07390</name>
</gene>
<feature type="signal peptide" evidence="1">
    <location>
        <begin position="1"/>
        <end position="20"/>
    </location>
</feature>